<dbReference type="InterPro" id="IPR012862">
    <property type="entry name" value="DUF1635"/>
</dbReference>
<feature type="compositionally biased region" description="Low complexity" evidence="1">
    <location>
        <begin position="113"/>
        <end position="130"/>
    </location>
</feature>
<evidence type="ECO:0000256" key="1">
    <source>
        <dbReference type="SAM" id="MobiDB-lite"/>
    </source>
</evidence>
<proteinExistence type="predicted"/>
<dbReference type="EMBL" id="GISG01153174">
    <property type="protein sequence ID" value="MBA4647964.1"/>
    <property type="molecule type" value="Transcribed_RNA"/>
</dbReference>
<protein>
    <submittedName>
        <fullName evidence="2">Uncharacterized protein</fullName>
    </submittedName>
</protein>
<organism evidence="2">
    <name type="scientific">Opuntia streptacantha</name>
    <name type="common">Prickly pear cactus</name>
    <name type="synonym">Opuntia cardona</name>
    <dbReference type="NCBI Taxonomy" id="393608"/>
    <lineage>
        <taxon>Eukaryota</taxon>
        <taxon>Viridiplantae</taxon>
        <taxon>Streptophyta</taxon>
        <taxon>Embryophyta</taxon>
        <taxon>Tracheophyta</taxon>
        <taxon>Spermatophyta</taxon>
        <taxon>Magnoliopsida</taxon>
        <taxon>eudicotyledons</taxon>
        <taxon>Gunneridae</taxon>
        <taxon>Pentapetalae</taxon>
        <taxon>Caryophyllales</taxon>
        <taxon>Cactineae</taxon>
        <taxon>Cactaceae</taxon>
        <taxon>Opuntioideae</taxon>
        <taxon>Opuntia</taxon>
    </lineage>
</organism>
<sequence>MEIQRTPVLSWSYCYQGKSMEELRQSLLYTTMELETTRLTAQQEIRKREEQLTHLKELLNKAFTERDEALQKCQSLLENFILQPKHQKQSHQQIHSGVSSIEFEEEPTKKGNDFSNRFSSSDSEESIISSPAHDSVFSTSPAGLPENALRLISGKKPLPEKGKLLEAVMKAGPLLQTLLLAGPLPQWRQPPPPLEAFEIPPVSIPAISSPEVGRKEELLINVTTTASNCGAFNRKRAYFAGDNWGDSSPDAKKYPRLILH</sequence>
<name>A0A7C9DW03_OPUST</name>
<dbReference type="PANTHER" id="PTHR33431:SF3">
    <property type="entry name" value="ENABLED-LIKE PROTEIN (DUF1635)"/>
    <property type="match status" value="1"/>
</dbReference>
<dbReference type="PANTHER" id="PTHR33431">
    <property type="entry name" value="ENABLED-LIKE PROTEIN (DUF1635)"/>
    <property type="match status" value="1"/>
</dbReference>
<evidence type="ECO:0000313" key="2">
    <source>
        <dbReference type="EMBL" id="MBA4647964.1"/>
    </source>
</evidence>
<accession>A0A7C9DW03</accession>
<reference evidence="2" key="1">
    <citation type="journal article" date="2013" name="J. Plant Res.">
        <title>Effect of fungi and light on seed germination of three Opuntia species from semiarid lands of central Mexico.</title>
        <authorList>
            <person name="Delgado-Sanchez P."/>
            <person name="Jimenez-Bremont J.F."/>
            <person name="Guerrero-Gonzalez Mde L."/>
            <person name="Flores J."/>
        </authorList>
    </citation>
    <scope>NUCLEOTIDE SEQUENCE</scope>
    <source>
        <tissue evidence="2">Cladode</tissue>
    </source>
</reference>
<dbReference type="AlphaFoldDB" id="A0A7C9DW03"/>
<feature type="region of interest" description="Disordered" evidence="1">
    <location>
        <begin position="101"/>
        <end position="140"/>
    </location>
</feature>
<dbReference type="Pfam" id="PF07795">
    <property type="entry name" value="DUF1635"/>
    <property type="match status" value="1"/>
</dbReference>
<reference evidence="2" key="2">
    <citation type="submission" date="2020-07" db="EMBL/GenBank/DDBJ databases">
        <authorList>
            <person name="Vera ALvarez R."/>
            <person name="Arias-Moreno D.M."/>
            <person name="Jimenez-Jacinto V."/>
            <person name="Jimenez-Bremont J.F."/>
            <person name="Swaminathan K."/>
            <person name="Moose S.P."/>
            <person name="Guerrero-Gonzalez M.L."/>
            <person name="Marino-Ramirez L."/>
            <person name="Landsman D."/>
            <person name="Rodriguez-Kessler M."/>
            <person name="Delgado-Sanchez P."/>
        </authorList>
    </citation>
    <scope>NUCLEOTIDE SEQUENCE</scope>
    <source>
        <tissue evidence="2">Cladode</tissue>
    </source>
</reference>